<protein>
    <recommendedName>
        <fullName evidence="3">Deoxyribonuclease NucA/NucB domain-containing protein</fullName>
    </recommendedName>
</protein>
<comment type="caution">
    <text evidence="4">The sequence shown here is derived from an EMBL/GenBank/DDBJ whole genome shotgun (WGS) entry which is preliminary data.</text>
</comment>
<accession>A0A4R8QEY8</accession>
<reference evidence="4 5" key="1">
    <citation type="submission" date="2018-11" db="EMBL/GenBank/DDBJ databases">
        <title>Genome sequence and assembly of Colletotrichum spinosum.</title>
        <authorList>
            <person name="Gan P."/>
            <person name="Shirasu K."/>
        </authorList>
    </citation>
    <scope>NUCLEOTIDE SEQUENCE [LARGE SCALE GENOMIC DNA]</scope>
    <source>
        <strain evidence="4 5">CBS 515.97</strain>
    </source>
</reference>
<dbReference type="EMBL" id="QAPG01000024">
    <property type="protein sequence ID" value="TDZ37377.1"/>
    <property type="molecule type" value="Genomic_DNA"/>
</dbReference>
<feature type="region of interest" description="Disordered" evidence="1">
    <location>
        <begin position="109"/>
        <end position="134"/>
    </location>
</feature>
<keyword evidence="5" id="KW-1185">Reference proteome</keyword>
<gene>
    <name evidence="4" type="ORF">C8035_v007031</name>
</gene>
<sequence length="266" mass="29057">MTLKPIVIFGLALLAAVPQVAAAAPDVTFLCNRMPEICTNMCWAVRCASPKFPTRLTWDNPNSQTEKDRRKSAGCGSNNKCGVRGKGKPGHRGGINNSCDEYPFASTSQSKTSNGHQVSRCVPGSQNSSQGGKLSGLYNGFKKKGYKTRSFSIGFGNPGSRGVKYCGNQQCKNDGFQVQDGKIKKRGEDPDFRFYKTSSGMILGSMEEIAPRSNFTREVDQAETKLATLAAFDTWTEDFDGEDVNVISDIVLEEISAEEAMKEFEK</sequence>
<organism evidence="4 5">
    <name type="scientific">Colletotrichum spinosum</name>
    <dbReference type="NCBI Taxonomy" id="1347390"/>
    <lineage>
        <taxon>Eukaryota</taxon>
        <taxon>Fungi</taxon>
        <taxon>Dikarya</taxon>
        <taxon>Ascomycota</taxon>
        <taxon>Pezizomycotina</taxon>
        <taxon>Sordariomycetes</taxon>
        <taxon>Hypocreomycetidae</taxon>
        <taxon>Glomerellales</taxon>
        <taxon>Glomerellaceae</taxon>
        <taxon>Colletotrichum</taxon>
        <taxon>Colletotrichum orbiculare species complex</taxon>
    </lineage>
</organism>
<name>A0A4R8QEY8_9PEZI</name>
<evidence type="ECO:0000313" key="5">
    <source>
        <dbReference type="Proteomes" id="UP000295083"/>
    </source>
</evidence>
<feature type="chain" id="PRO_5020269321" description="Deoxyribonuclease NucA/NucB domain-containing protein" evidence="2">
    <location>
        <begin position="23"/>
        <end position="266"/>
    </location>
</feature>
<feature type="domain" description="Deoxyribonuclease NucA/NucB" evidence="3">
    <location>
        <begin position="41"/>
        <end position="141"/>
    </location>
</feature>
<evidence type="ECO:0000256" key="1">
    <source>
        <dbReference type="SAM" id="MobiDB-lite"/>
    </source>
</evidence>
<proteinExistence type="predicted"/>
<evidence type="ECO:0000256" key="2">
    <source>
        <dbReference type="SAM" id="SignalP"/>
    </source>
</evidence>
<dbReference type="InterPro" id="IPR029476">
    <property type="entry name" value="DNase_NucA_NucB"/>
</dbReference>
<evidence type="ECO:0000259" key="3">
    <source>
        <dbReference type="Pfam" id="PF14040"/>
    </source>
</evidence>
<feature type="signal peptide" evidence="2">
    <location>
        <begin position="1"/>
        <end position="22"/>
    </location>
</feature>
<keyword evidence="2" id="KW-0732">Signal</keyword>
<dbReference type="AlphaFoldDB" id="A0A4R8QEY8"/>
<dbReference type="Pfam" id="PF14040">
    <property type="entry name" value="DNase_NucA_NucB"/>
    <property type="match status" value="1"/>
</dbReference>
<feature type="region of interest" description="Disordered" evidence="1">
    <location>
        <begin position="56"/>
        <end position="76"/>
    </location>
</feature>
<dbReference type="Proteomes" id="UP000295083">
    <property type="component" value="Unassembled WGS sequence"/>
</dbReference>
<evidence type="ECO:0000313" key="4">
    <source>
        <dbReference type="EMBL" id="TDZ37377.1"/>
    </source>
</evidence>